<dbReference type="Pfam" id="PF01613">
    <property type="entry name" value="Flavin_Reduct"/>
    <property type="match status" value="1"/>
</dbReference>
<dbReference type="SUPFAM" id="SSF50475">
    <property type="entry name" value="FMN-binding split barrel"/>
    <property type="match status" value="1"/>
</dbReference>
<accession>A0ABP4KEL4</accession>
<keyword evidence="1" id="KW-0560">Oxidoreductase</keyword>
<name>A0ABP4KEL4_9ACTN</name>
<evidence type="ECO:0000313" key="3">
    <source>
        <dbReference type="EMBL" id="GAA1501883.1"/>
    </source>
</evidence>
<evidence type="ECO:0000256" key="1">
    <source>
        <dbReference type="ARBA" id="ARBA00023002"/>
    </source>
</evidence>
<dbReference type="InterPro" id="IPR002563">
    <property type="entry name" value="Flavin_Rdtase-like_dom"/>
</dbReference>
<dbReference type="InterPro" id="IPR050268">
    <property type="entry name" value="NADH-dep_flavin_reductase"/>
</dbReference>
<feature type="domain" description="Flavin reductase like" evidence="2">
    <location>
        <begin position="15"/>
        <end position="163"/>
    </location>
</feature>
<reference evidence="4" key="1">
    <citation type="journal article" date="2019" name="Int. J. Syst. Evol. Microbiol.">
        <title>The Global Catalogue of Microorganisms (GCM) 10K type strain sequencing project: providing services to taxonomists for standard genome sequencing and annotation.</title>
        <authorList>
            <consortium name="The Broad Institute Genomics Platform"/>
            <consortium name="The Broad Institute Genome Sequencing Center for Infectious Disease"/>
            <person name="Wu L."/>
            <person name="Ma J."/>
        </authorList>
    </citation>
    <scope>NUCLEOTIDE SEQUENCE [LARGE SCALE GENOMIC DNA]</scope>
    <source>
        <strain evidence="4">JCM 15933</strain>
    </source>
</reference>
<dbReference type="EMBL" id="BAAAQD010000001">
    <property type="protein sequence ID" value="GAA1501883.1"/>
    <property type="molecule type" value="Genomic_DNA"/>
</dbReference>
<dbReference type="Proteomes" id="UP001501470">
    <property type="component" value="Unassembled WGS sequence"/>
</dbReference>
<organism evidence="3 4">
    <name type="scientific">Dactylosporangium maewongense</name>
    <dbReference type="NCBI Taxonomy" id="634393"/>
    <lineage>
        <taxon>Bacteria</taxon>
        <taxon>Bacillati</taxon>
        <taxon>Actinomycetota</taxon>
        <taxon>Actinomycetes</taxon>
        <taxon>Micromonosporales</taxon>
        <taxon>Micromonosporaceae</taxon>
        <taxon>Dactylosporangium</taxon>
    </lineage>
</organism>
<dbReference type="Gene3D" id="2.30.110.10">
    <property type="entry name" value="Electron Transport, Fmn-binding Protein, Chain A"/>
    <property type="match status" value="1"/>
</dbReference>
<evidence type="ECO:0000313" key="4">
    <source>
        <dbReference type="Proteomes" id="UP001501470"/>
    </source>
</evidence>
<sequence length="186" mass="19675">MTPAGLTPDSFKEAMCRYASGVTLITVHDADGAPVGMTATAFSSVSSEPPLVLICVHGATRTYERVLRSGYFGVNLLGVGAEPIAEHCSRPGGSKVLPSEWLIDAPQWTAPAVAGSLAFVDCETYRHFPAGTHHVIVGRVRGIGLGPAPDPGPLVHYQRGYQALHPLQETTRMPFTAPLTSNGSVR</sequence>
<evidence type="ECO:0000259" key="2">
    <source>
        <dbReference type="SMART" id="SM00903"/>
    </source>
</evidence>
<keyword evidence="4" id="KW-1185">Reference proteome</keyword>
<gene>
    <name evidence="3" type="ORF">GCM10009827_012570</name>
</gene>
<proteinExistence type="predicted"/>
<dbReference type="PANTHER" id="PTHR30466">
    <property type="entry name" value="FLAVIN REDUCTASE"/>
    <property type="match status" value="1"/>
</dbReference>
<comment type="caution">
    <text evidence="3">The sequence shown here is derived from an EMBL/GenBank/DDBJ whole genome shotgun (WGS) entry which is preliminary data.</text>
</comment>
<dbReference type="PANTHER" id="PTHR30466:SF1">
    <property type="entry name" value="FMN REDUCTASE (NADH) RUTF"/>
    <property type="match status" value="1"/>
</dbReference>
<dbReference type="RefSeq" id="WP_344500748.1">
    <property type="nucleotide sequence ID" value="NZ_BAAAQD010000001.1"/>
</dbReference>
<protein>
    <recommendedName>
        <fullName evidence="2">Flavin reductase like domain-containing protein</fullName>
    </recommendedName>
</protein>
<dbReference type="InterPro" id="IPR012349">
    <property type="entry name" value="Split_barrel_FMN-bd"/>
</dbReference>
<dbReference type="SMART" id="SM00903">
    <property type="entry name" value="Flavin_Reduct"/>
    <property type="match status" value="1"/>
</dbReference>